<dbReference type="AlphaFoldDB" id="A0ABD3UR69"/>
<dbReference type="InterPro" id="IPR011029">
    <property type="entry name" value="DEATH-like_dom_sf"/>
</dbReference>
<evidence type="ECO:0000313" key="3">
    <source>
        <dbReference type="Proteomes" id="UP001634394"/>
    </source>
</evidence>
<comment type="caution">
    <text evidence="2">The sequence shown here is derived from an EMBL/GenBank/DDBJ whole genome shotgun (WGS) entry which is preliminary data.</text>
</comment>
<name>A0ABD3UR69_SINWO</name>
<dbReference type="EMBL" id="JBJQND010000015">
    <property type="protein sequence ID" value="KAL3851999.1"/>
    <property type="molecule type" value="Genomic_DNA"/>
</dbReference>
<gene>
    <name evidence="2" type="ORF">ACJMK2_015688</name>
</gene>
<protein>
    <recommendedName>
        <fullName evidence="4">CARD domain-containing protein</fullName>
    </recommendedName>
</protein>
<keyword evidence="3" id="KW-1185">Reference proteome</keyword>
<proteinExistence type="predicted"/>
<reference evidence="2 3" key="1">
    <citation type="submission" date="2024-11" db="EMBL/GenBank/DDBJ databases">
        <title>Chromosome-level genome assembly of the freshwater bivalve Anodonta woodiana.</title>
        <authorList>
            <person name="Chen X."/>
        </authorList>
    </citation>
    <scope>NUCLEOTIDE SEQUENCE [LARGE SCALE GENOMIC DNA]</scope>
    <source>
        <strain evidence="2">MN2024</strain>
        <tissue evidence="2">Gills</tissue>
    </source>
</reference>
<accession>A0ABD3UR69</accession>
<organism evidence="2 3">
    <name type="scientific">Sinanodonta woodiana</name>
    <name type="common">Chinese pond mussel</name>
    <name type="synonym">Anodonta woodiana</name>
    <dbReference type="NCBI Taxonomy" id="1069815"/>
    <lineage>
        <taxon>Eukaryota</taxon>
        <taxon>Metazoa</taxon>
        <taxon>Spiralia</taxon>
        <taxon>Lophotrochozoa</taxon>
        <taxon>Mollusca</taxon>
        <taxon>Bivalvia</taxon>
        <taxon>Autobranchia</taxon>
        <taxon>Heteroconchia</taxon>
        <taxon>Palaeoheterodonta</taxon>
        <taxon>Unionida</taxon>
        <taxon>Unionoidea</taxon>
        <taxon>Unionidae</taxon>
        <taxon>Unioninae</taxon>
        <taxon>Sinanodonta</taxon>
    </lineage>
</organism>
<dbReference type="Gene3D" id="1.10.533.10">
    <property type="entry name" value="Death Domain, Fas"/>
    <property type="match status" value="1"/>
</dbReference>
<evidence type="ECO:0000256" key="1">
    <source>
        <dbReference type="SAM" id="Coils"/>
    </source>
</evidence>
<evidence type="ECO:0008006" key="4">
    <source>
        <dbReference type="Google" id="ProtNLM"/>
    </source>
</evidence>
<sequence>MADRLPNNTVRKLVNHWGTITQNLQLNDIEFFINSDGTFTTEELSKIKRVPTSRKTEEFLYLLAKKPATVFNSFLKALRNSNYNDIADIFDESMGLEDNGDDRQPHVFSSKQDHKIYYLQQENETLRDELELLMNRFRQIEEEAENGSLTITTDKAHLARENERLKQEVQELRKKLETIEKASSRKSKSCSLL</sequence>
<dbReference type="CDD" id="cd01671">
    <property type="entry name" value="CARD"/>
    <property type="match status" value="1"/>
</dbReference>
<evidence type="ECO:0000313" key="2">
    <source>
        <dbReference type="EMBL" id="KAL3851999.1"/>
    </source>
</evidence>
<dbReference type="SUPFAM" id="SSF47986">
    <property type="entry name" value="DEATH domain"/>
    <property type="match status" value="1"/>
</dbReference>
<keyword evidence="1" id="KW-0175">Coiled coil</keyword>
<dbReference type="Proteomes" id="UP001634394">
    <property type="component" value="Unassembled WGS sequence"/>
</dbReference>
<feature type="coiled-coil region" evidence="1">
    <location>
        <begin position="116"/>
        <end position="185"/>
    </location>
</feature>